<dbReference type="WBParaSite" id="BTMF_0000379501-mRNA-1">
    <property type="protein sequence ID" value="BTMF_0000379501-mRNA-1"/>
    <property type="gene ID" value="BTMF_0000379501"/>
</dbReference>
<evidence type="ECO:0000313" key="3">
    <source>
        <dbReference type="WBParaSite" id="BTMF_0000379501-mRNA-1"/>
    </source>
</evidence>
<reference evidence="1 2" key="2">
    <citation type="submission" date="2018-11" db="EMBL/GenBank/DDBJ databases">
        <authorList>
            <consortium name="Pathogen Informatics"/>
        </authorList>
    </citation>
    <scope>NUCLEOTIDE SEQUENCE [LARGE SCALE GENOMIC DNA]</scope>
</reference>
<reference evidence="3" key="1">
    <citation type="submission" date="2017-02" db="UniProtKB">
        <authorList>
            <consortium name="WormBaseParasite"/>
        </authorList>
    </citation>
    <scope>IDENTIFICATION</scope>
</reference>
<accession>A0A0R3QBR7</accession>
<sequence>MLDRFQGDAGQRLLIEALEGQKLVAGNQELAKFLAS</sequence>
<dbReference type="Proteomes" id="UP000280834">
    <property type="component" value="Unassembled WGS sequence"/>
</dbReference>
<dbReference type="AlphaFoldDB" id="A0A0R3QBR7"/>
<protein>
    <submittedName>
        <fullName evidence="3">Transposase</fullName>
    </submittedName>
</protein>
<evidence type="ECO:0000313" key="1">
    <source>
        <dbReference type="EMBL" id="VDO14019.1"/>
    </source>
</evidence>
<keyword evidence="2" id="KW-1185">Reference proteome</keyword>
<organism evidence="3">
    <name type="scientific">Brugia timori</name>
    <dbReference type="NCBI Taxonomy" id="42155"/>
    <lineage>
        <taxon>Eukaryota</taxon>
        <taxon>Metazoa</taxon>
        <taxon>Ecdysozoa</taxon>
        <taxon>Nematoda</taxon>
        <taxon>Chromadorea</taxon>
        <taxon>Rhabditida</taxon>
        <taxon>Spirurina</taxon>
        <taxon>Spiruromorpha</taxon>
        <taxon>Filarioidea</taxon>
        <taxon>Onchocercidae</taxon>
        <taxon>Brugia</taxon>
    </lineage>
</organism>
<evidence type="ECO:0000313" key="2">
    <source>
        <dbReference type="Proteomes" id="UP000280834"/>
    </source>
</evidence>
<dbReference type="EMBL" id="UZAG01002729">
    <property type="protein sequence ID" value="VDO14019.1"/>
    <property type="molecule type" value="Genomic_DNA"/>
</dbReference>
<gene>
    <name evidence="1" type="ORF">BTMF_LOCUS3100</name>
</gene>
<proteinExistence type="predicted"/>
<name>A0A0R3QBR7_9BILA</name>